<dbReference type="CDD" id="cd00075">
    <property type="entry name" value="HATPase"/>
    <property type="match status" value="1"/>
</dbReference>
<gene>
    <name evidence="10" type="ORF">SAMN05446037_104821</name>
</gene>
<comment type="catalytic activity">
    <reaction evidence="1">
        <text>ATP + protein L-histidine = ADP + protein N-phospho-L-histidine.</text>
        <dbReference type="EC" id="2.7.13.3"/>
    </reaction>
</comment>
<evidence type="ECO:0000313" key="10">
    <source>
        <dbReference type="EMBL" id="SNT18043.1"/>
    </source>
</evidence>
<dbReference type="Gene3D" id="1.10.287.130">
    <property type="match status" value="1"/>
</dbReference>
<evidence type="ECO:0000256" key="1">
    <source>
        <dbReference type="ARBA" id="ARBA00000085"/>
    </source>
</evidence>
<dbReference type="PROSITE" id="PS50109">
    <property type="entry name" value="HIS_KIN"/>
    <property type="match status" value="1"/>
</dbReference>
<dbReference type="GO" id="GO:0016036">
    <property type="term" value="P:cellular response to phosphate starvation"/>
    <property type="evidence" value="ECO:0007669"/>
    <property type="project" value="TreeGrafter"/>
</dbReference>
<accession>A0A239KKA8</accession>
<keyword evidence="8" id="KW-1133">Transmembrane helix</keyword>
<dbReference type="Proteomes" id="UP000198304">
    <property type="component" value="Unassembled WGS sequence"/>
</dbReference>
<evidence type="ECO:0000256" key="5">
    <source>
        <dbReference type="ARBA" id="ARBA00022679"/>
    </source>
</evidence>
<dbReference type="InterPro" id="IPR050351">
    <property type="entry name" value="BphY/WalK/GraS-like"/>
</dbReference>
<dbReference type="InterPro" id="IPR005467">
    <property type="entry name" value="His_kinase_dom"/>
</dbReference>
<dbReference type="GO" id="GO:0005886">
    <property type="term" value="C:plasma membrane"/>
    <property type="evidence" value="ECO:0007669"/>
    <property type="project" value="TreeGrafter"/>
</dbReference>
<evidence type="ECO:0000256" key="4">
    <source>
        <dbReference type="ARBA" id="ARBA00022553"/>
    </source>
</evidence>
<evidence type="ECO:0000256" key="6">
    <source>
        <dbReference type="ARBA" id="ARBA00022777"/>
    </source>
</evidence>
<dbReference type="PRINTS" id="PR00344">
    <property type="entry name" value="BCTRLSENSOR"/>
</dbReference>
<keyword evidence="11" id="KW-1185">Reference proteome</keyword>
<feature type="transmembrane region" description="Helical" evidence="8">
    <location>
        <begin position="37"/>
        <end position="55"/>
    </location>
</feature>
<dbReference type="CDD" id="cd00082">
    <property type="entry name" value="HisKA"/>
    <property type="match status" value="1"/>
</dbReference>
<dbReference type="SUPFAM" id="SSF47384">
    <property type="entry name" value="Homodimeric domain of signal transducing histidine kinase"/>
    <property type="match status" value="1"/>
</dbReference>
<keyword evidence="6 10" id="KW-0418">Kinase</keyword>
<organism evidence="10 11">
    <name type="scientific">Anaerovirgula multivorans</name>
    <dbReference type="NCBI Taxonomy" id="312168"/>
    <lineage>
        <taxon>Bacteria</taxon>
        <taxon>Bacillati</taxon>
        <taxon>Bacillota</taxon>
        <taxon>Clostridia</taxon>
        <taxon>Peptostreptococcales</taxon>
        <taxon>Natronincolaceae</taxon>
        <taxon>Anaerovirgula</taxon>
    </lineage>
</organism>
<reference evidence="10 11" key="1">
    <citation type="submission" date="2017-06" db="EMBL/GenBank/DDBJ databases">
        <authorList>
            <person name="Kim H.J."/>
            <person name="Triplett B.A."/>
        </authorList>
    </citation>
    <scope>NUCLEOTIDE SEQUENCE [LARGE SCALE GENOMIC DNA]</scope>
    <source>
        <strain evidence="10 11">SCA</strain>
    </source>
</reference>
<dbReference type="SMART" id="SM00387">
    <property type="entry name" value="HATPase_c"/>
    <property type="match status" value="1"/>
</dbReference>
<dbReference type="SMART" id="SM00388">
    <property type="entry name" value="HisKA"/>
    <property type="match status" value="1"/>
</dbReference>
<dbReference type="InterPro" id="IPR036097">
    <property type="entry name" value="HisK_dim/P_sf"/>
</dbReference>
<feature type="domain" description="Histidine kinase" evidence="9">
    <location>
        <begin position="122"/>
        <end position="335"/>
    </location>
</feature>
<dbReference type="InterPro" id="IPR003661">
    <property type="entry name" value="HisK_dim/P_dom"/>
</dbReference>
<dbReference type="InterPro" id="IPR004358">
    <property type="entry name" value="Sig_transdc_His_kin-like_C"/>
</dbReference>
<evidence type="ECO:0000256" key="2">
    <source>
        <dbReference type="ARBA" id="ARBA00004370"/>
    </source>
</evidence>
<dbReference type="AlphaFoldDB" id="A0A239KKA8"/>
<dbReference type="InterPro" id="IPR036890">
    <property type="entry name" value="HATPase_C_sf"/>
</dbReference>
<evidence type="ECO:0000259" key="9">
    <source>
        <dbReference type="PROSITE" id="PS50109"/>
    </source>
</evidence>
<sequence>MINILRNREIRILLTVMIGISVIGVILTVILNPMAGIIVFLVAALLISCVILFTIRRYKEIEKLSGYLRSIINGDYSMDIRDNEEGKLSILKNEIYKVTLMLSKQGEFLRKDKEGLADALSDISHQLKTPLTSMMVMTDLLSQNNLKSEKRMEFTKNIEIQLERMEWLLTSLLKLSKIDAGTVTFKKDKVLVSELIKKAVSPLLIPMELKEQNLVIEGDATTSFVGDLNWTIEALINILKNSIEHTENEGTISIFFEKNPLYTEIKISDNGGGIEKEDLLYIFKRFYKGKNASEGSVGIGLAMAKSIIASQNGDVSVKSKKNEGTQFSIKFYRKGSD</sequence>
<comment type="subcellular location">
    <subcellularLocation>
        <location evidence="2">Membrane</location>
    </subcellularLocation>
</comment>
<protein>
    <recommendedName>
        <fullName evidence="3">histidine kinase</fullName>
        <ecNumber evidence="3">2.7.13.3</ecNumber>
    </recommendedName>
</protein>
<dbReference type="Pfam" id="PF02518">
    <property type="entry name" value="HATPase_c"/>
    <property type="match status" value="1"/>
</dbReference>
<evidence type="ECO:0000256" key="3">
    <source>
        <dbReference type="ARBA" id="ARBA00012438"/>
    </source>
</evidence>
<dbReference type="PANTHER" id="PTHR45453:SF1">
    <property type="entry name" value="PHOSPHATE REGULON SENSOR PROTEIN PHOR"/>
    <property type="match status" value="1"/>
</dbReference>
<evidence type="ECO:0000313" key="11">
    <source>
        <dbReference type="Proteomes" id="UP000198304"/>
    </source>
</evidence>
<keyword evidence="8" id="KW-0812">Transmembrane</keyword>
<name>A0A239KKA8_9FIRM</name>
<evidence type="ECO:0000256" key="8">
    <source>
        <dbReference type="SAM" id="Phobius"/>
    </source>
</evidence>
<evidence type="ECO:0000256" key="7">
    <source>
        <dbReference type="ARBA" id="ARBA00023012"/>
    </source>
</evidence>
<dbReference type="PANTHER" id="PTHR45453">
    <property type="entry name" value="PHOSPHATE REGULON SENSOR PROTEIN PHOR"/>
    <property type="match status" value="1"/>
</dbReference>
<dbReference type="EC" id="2.7.13.3" evidence="3"/>
<dbReference type="GO" id="GO:0000155">
    <property type="term" value="F:phosphorelay sensor kinase activity"/>
    <property type="evidence" value="ECO:0007669"/>
    <property type="project" value="InterPro"/>
</dbReference>
<proteinExistence type="predicted"/>
<dbReference type="Pfam" id="PF00512">
    <property type="entry name" value="HisKA"/>
    <property type="match status" value="1"/>
</dbReference>
<keyword evidence="4" id="KW-0597">Phosphoprotein</keyword>
<keyword evidence="8" id="KW-0472">Membrane</keyword>
<dbReference type="EMBL" id="FZOJ01000048">
    <property type="protein sequence ID" value="SNT18043.1"/>
    <property type="molecule type" value="Genomic_DNA"/>
</dbReference>
<dbReference type="GO" id="GO:0004721">
    <property type="term" value="F:phosphoprotein phosphatase activity"/>
    <property type="evidence" value="ECO:0007669"/>
    <property type="project" value="TreeGrafter"/>
</dbReference>
<dbReference type="SUPFAM" id="SSF55874">
    <property type="entry name" value="ATPase domain of HSP90 chaperone/DNA topoisomerase II/histidine kinase"/>
    <property type="match status" value="1"/>
</dbReference>
<keyword evidence="5" id="KW-0808">Transferase</keyword>
<keyword evidence="7" id="KW-0902">Two-component regulatory system</keyword>
<dbReference type="RefSeq" id="WP_330397124.1">
    <property type="nucleotide sequence ID" value="NZ_FZOJ01000048.1"/>
</dbReference>
<dbReference type="Gene3D" id="3.30.565.10">
    <property type="entry name" value="Histidine kinase-like ATPase, C-terminal domain"/>
    <property type="match status" value="1"/>
</dbReference>
<dbReference type="InterPro" id="IPR003594">
    <property type="entry name" value="HATPase_dom"/>
</dbReference>
<feature type="transmembrane region" description="Helical" evidence="8">
    <location>
        <begin position="12"/>
        <end position="31"/>
    </location>
</feature>